<evidence type="ECO:0000313" key="2">
    <source>
        <dbReference type="EMBL" id="MFC5133504.1"/>
    </source>
</evidence>
<gene>
    <name evidence="2" type="ORF">ACFPJA_02010</name>
</gene>
<sequence>MNSVISAVCFLESTVNSLFWDIWDDIDRSESEDDPIHYPDMPEGERQAVADAEQSPPNGQKKLSNRLENAGILGKYNIYLDVVGHDEFEKDETPAEPVARVLDIRNELVHFEPRWIEGGGKTETNNEYDFEESLQDRFDLNPLMASGNAFFPSQCMSYGCAEWAIRVSRGFVRQFSTRIDRQIHPELPLPY</sequence>
<reference evidence="2 3" key="1">
    <citation type="journal article" date="2019" name="Int. J. Syst. Evol. Microbiol.">
        <title>The Global Catalogue of Microorganisms (GCM) 10K type strain sequencing project: providing services to taxonomists for standard genome sequencing and annotation.</title>
        <authorList>
            <consortium name="The Broad Institute Genomics Platform"/>
            <consortium name="The Broad Institute Genome Sequencing Center for Infectious Disease"/>
            <person name="Wu L."/>
            <person name="Ma J."/>
        </authorList>
    </citation>
    <scope>NUCLEOTIDE SEQUENCE [LARGE SCALE GENOMIC DNA]</scope>
    <source>
        <strain evidence="2 3">CGMCC 1.16026</strain>
    </source>
</reference>
<proteinExistence type="predicted"/>
<feature type="region of interest" description="Disordered" evidence="1">
    <location>
        <begin position="31"/>
        <end position="61"/>
    </location>
</feature>
<protein>
    <submittedName>
        <fullName evidence="2">Uncharacterized protein</fullName>
    </submittedName>
</protein>
<dbReference type="EMBL" id="JBHSKV010000001">
    <property type="protein sequence ID" value="MFC5133504.1"/>
    <property type="molecule type" value="Genomic_DNA"/>
</dbReference>
<name>A0ABD5QMJ6_9EURY</name>
<evidence type="ECO:0000256" key="1">
    <source>
        <dbReference type="SAM" id="MobiDB-lite"/>
    </source>
</evidence>
<dbReference type="RefSeq" id="WP_122103838.1">
    <property type="nucleotide sequence ID" value="NZ_JBHSKV010000001.1"/>
</dbReference>
<evidence type="ECO:0000313" key="3">
    <source>
        <dbReference type="Proteomes" id="UP001596145"/>
    </source>
</evidence>
<keyword evidence="3" id="KW-1185">Reference proteome</keyword>
<comment type="caution">
    <text evidence="2">The sequence shown here is derived from an EMBL/GenBank/DDBJ whole genome shotgun (WGS) entry which is preliminary data.</text>
</comment>
<dbReference type="AlphaFoldDB" id="A0ABD5QMJ6"/>
<accession>A0ABD5QMJ6</accession>
<organism evidence="2 3">
    <name type="scientific">Halorubrum glutamatedens</name>
    <dbReference type="NCBI Taxonomy" id="2707018"/>
    <lineage>
        <taxon>Archaea</taxon>
        <taxon>Methanobacteriati</taxon>
        <taxon>Methanobacteriota</taxon>
        <taxon>Stenosarchaea group</taxon>
        <taxon>Halobacteria</taxon>
        <taxon>Halobacteriales</taxon>
        <taxon>Haloferacaceae</taxon>
        <taxon>Halorubrum</taxon>
    </lineage>
</organism>
<dbReference type="Proteomes" id="UP001596145">
    <property type="component" value="Unassembled WGS sequence"/>
</dbReference>